<evidence type="ECO:0008006" key="3">
    <source>
        <dbReference type="Google" id="ProtNLM"/>
    </source>
</evidence>
<dbReference type="SUPFAM" id="SSF52058">
    <property type="entry name" value="L domain-like"/>
    <property type="match status" value="1"/>
</dbReference>
<reference evidence="1" key="1">
    <citation type="submission" date="2021-01" db="EMBL/GenBank/DDBJ databases">
        <authorList>
            <person name="Kaushik A."/>
        </authorList>
    </citation>
    <scope>NUCLEOTIDE SEQUENCE</scope>
    <source>
        <strain evidence="1">AG5</strain>
    </source>
</reference>
<gene>
    <name evidence="1" type="ORF">RDB_LOCUS125207</name>
</gene>
<dbReference type="AlphaFoldDB" id="A0A8H3HZT3"/>
<dbReference type="InterPro" id="IPR032675">
    <property type="entry name" value="LRR_dom_sf"/>
</dbReference>
<protein>
    <recommendedName>
        <fullName evidence="3">F-box domain-containing protein</fullName>
    </recommendedName>
</protein>
<dbReference type="EMBL" id="CAJNJQ010002949">
    <property type="protein sequence ID" value="CAE7189008.1"/>
    <property type="molecule type" value="Genomic_DNA"/>
</dbReference>
<name>A0A8H3HZT3_9AGAM</name>
<dbReference type="Proteomes" id="UP000663827">
    <property type="component" value="Unassembled WGS sequence"/>
</dbReference>
<organism evidence="1 2">
    <name type="scientific">Rhizoctonia solani</name>
    <dbReference type="NCBI Taxonomy" id="456999"/>
    <lineage>
        <taxon>Eukaryota</taxon>
        <taxon>Fungi</taxon>
        <taxon>Dikarya</taxon>
        <taxon>Basidiomycota</taxon>
        <taxon>Agaricomycotina</taxon>
        <taxon>Agaricomycetes</taxon>
        <taxon>Cantharellales</taxon>
        <taxon>Ceratobasidiaceae</taxon>
        <taxon>Rhizoctonia</taxon>
    </lineage>
</organism>
<evidence type="ECO:0000313" key="1">
    <source>
        <dbReference type="EMBL" id="CAE7189008.1"/>
    </source>
</evidence>
<proteinExistence type="predicted"/>
<dbReference type="Gene3D" id="3.80.10.10">
    <property type="entry name" value="Ribonuclease Inhibitor"/>
    <property type="match status" value="1"/>
</dbReference>
<comment type="caution">
    <text evidence="1">The sequence shown here is derived from an EMBL/GenBank/DDBJ whole genome shotgun (WGS) entry which is preliminary data.</text>
</comment>
<evidence type="ECO:0000313" key="2">
    <source>
        <dbReference type="Proteomes" id="UP000663827"/>
    </source>
</evidence>
<sequence>MPSSPNLLDIARALDESTLSWPERRAHNSKQFINKLPDELLGRIFLVTTALSIRTRGAYRFTLFPDVAIEVCSQWMRVALATPDLWTHLHIREHFDDDDIALWVSRAGTKTLLDIEIDILEPYCGVAFFDITNWSKQVFHIARIFKFFQSLKAGPQRWRSLSLSVLQPEPLYKFIQLLNTHPAPNLRYLYLCSEPDWNDDEFNEDRPLTKAHNGKAYTLSEHAVPNLRHAEFVYVAWKYVLDRPKPLLSGLTTLQLSAGSWFPQLLLPSIQRLLLANPNLESLQIGAGSAADYEFDRLPDEERPDRVHLSHLRTLSLEGGDSISLVWDIISIINAPSLKSLTLANNGVDEDDPFVAKIFDYIISGQLPGSKEPAASPDKPPFPLLQELDIDGLFCLSDQSVAALLSSLPVVTRLAVGVSHAKATLDRMPHALPQLETLSLGVIHKDGYQELEDLLHQRAQNGRPIRIVEASAKSHPEPAFQEKFPETLFRVREVAM</sequence>
<accession>A0A8H3HZT3</accession>